<sequence>MSSTAAHRVPGQTPRARRSLWTNTNFTKLWIGQTSSLFGVQIAELALPLTAVFALHATSQQVGLLSTAIRLPYLLVALFVGVLVDRWGRRHLMVAADLGRALVLGMIPVLYWLHALGISWLYVVGFLAGCGTVLFDVAAQAYLPRLVAREDLGLGNSRLGGAQSAATIGGPALGGALIQWLTAPVAVCAASLSYVLSVVNVGLIRHRETIVKHSSGSGVAGTLRQMGNGLKLVLRNEPLRSMSLMAAAFNLSFTAFQVVFVQYMPHDLKLTASEIGLVMAALGPGFLVGAMFAGRLPKRLGYGRTLLLTAGVANAVMPLIALLGAWGIYTVGALMVINFTFASFGVANTVTVLTVRQSITPDRLQGRVAATNRFVAMGVAPVGALAGGILGSTVGLRGTVWITTVGLCLALIPLGTSTLAHIRHDLPEPVVE</sequence>
<evidence type="ECO:0000256" key="3">
    <source>
        <dbReference type="ARBA" id="ARBA00022692"/>
    </source>
</evidence>
<evidence type="ECO:0000256" key="6">
    <source>
        <dbReference type="SAM" id="Phobius"/>
    </source>
</evidence>
<feature type="transmembrane region" description="Helical" evidence="6">
    <location>
        <begin position="184"/>
        <end position="204"/>
    </location>
</feature>
<feature type="transmembrane region" description="Helical" evidence="6">
    <location>
        <begin position="37"/>
        <end position="57"/>
    </location>
</feature>
<dbReference type="EMBL" id="BMMX01000002">
    <property type="protein sequence ID" value="GGK79725.1"/>
    <property type="molecule type" value="Genomic_DNA"/>
</dbReference>
<feature type="transmembrane region" description="Helical" evidence="6">
    <location>
        <begin position="63"/>
        <end position="84"/>
    </location>
</feature>
<reference evidence="8" key="1">
    <citation type="journal article" date="2014" name="Int. J. Syst. Evol. Microbiol.">
        <title>Complete genome sequence of Corynebacterium casei LMG S-19264T (=DSM 44701T), isolated from a smear-ripened cheese.</title>
        <authorList>
            <consortium name="US DOE Joint Genome Institute (JGI-PGF)"/>
            <person name="Walter F."/>
            <person name="Albersmeier A."/>
            <person name="Kalinowski J."/>
            <person name="Ruckert C."/>
        </authorList>
    </citation>
    <scope>NUCLEOTIDE SEQUENCE</scope>
    <source>
        <strain evidence="8">CGMCC 4.7299</strain>
    </source>
</reference>
<dbReference type="Gene3D" id="1.20.1250.20">
    <property type="entry name" value="MFS general substrate transporter like domains"/>
    <property type="match status" value="1"/>
</dbReference>
<feature type="transmembrane region" description="Helical" evidence="6">
    <location>
        <begin position="275"/>
        <end position="294"/>
    </location>
</feature>
<dbReference type="CDD" id="cd06173">
    <property type="entry name" value="MFS_MefA_like"/>
    <property type="match status" value="1"/>
</dbReference>
<keyword evidence="3 6" id="KW-0812">Transmembrane</keyword>
<evidence type="ECO:0000256" key="2">
    <source>
        <dbReference type="ARBA" id="ARBA00022475"/>
    </source>
</evidence>
<reference evidence="8" key="2">
    <citation type="submission" date="2020-09" db="EMBL/GenBank/DDBJ databases">
        <authorList>
            <person name="Sun Q."/>
            <person name="Zhou Y."/>
        </authorList>
    </citation>
    <scope>NUCLEOTIDE SEQUENCE</scope>
    <source>
        <strain evidence="8">CGMCC 4.7299</strain>
    </source>
</reference>
<feature type="transmembrane region" description="Helical" evidence="6">
    <location>
        <begin position="91"/>
        <end position="113"/>
    </location>
</feature>
<dbReference type="AlphaFoldDB" id="A0A8J3BXI3"/>
<evidence type="ECO:0000256" key="5">
    <source>
        <dbReference type="ARBA" id="ARBA00023136"/>
    </source>
</evidence>
<name>A0A8J3BXI3_9ACTN</name>
<keyword evidence="2" id="KW-1003">Cell membrane</keyword>
<feature type="transmembrane region" description="Helical" evidence="6">
    <location>
        <begin position="244"/>
        <end position="263"/>
    </location>
</feature>
<dbReference type="InterPro" id="IPR020846">
    <property type="entry name" value="MFS_dom"/>
</dbReference>
<evidence type="ECO:0000256" key="4">
    <source>
        <dbReference type="ARBA" id="ARBA00022989"/>
    </source>
</evidence>
<dbReference type="InterPro" id="IPR011701">
    <property type="entry name" value="MFS"/>
</dbReference>
<evidence type="ECO:0000259" key="7">
    <source>
        <dbReference type="PROSITE" id="PS50850"/>
    </source>
</evidence>
<gene>
    <name evidence="8" type="ORF">GCM10012284_12180</name>
</gene>
<keyword evidence="5 6" id="KW-0472">Membrane</keyword>
<feature type="transmembrane region" description="Helical" evidence="6">
    <location>
        <begin position="400"/>
        <end position="422"/>
    </location>
</feature>
<protein>
    <submittedName>
        <fullName evidence="8">MFS transporter</fullName>
    </submittedName>
</protein>
<feature type="transmembrane region" description="Helical" evidence="6">
    <location>
        <begin position="306"/>
        <end position="329"/>
    </location>
</feature>
<dbReference type="SUPFAM" id="SSF103473">
    <property type="entry name" value="MFS general substrate transporter"/>
    <property type="match status" value="1"/>
</dbReference>
<dbReference type="PANTHER" id="PTHR23513">
    <property type="entry name" value="INTEGRAL MEMBRANE EFFLUX PROTEIN-RELATED"/>
    <property type="match status" value="1"/>
</dbReference>
<comment type="caution">
    <text evidence="8">The sequence shown here is derived from an EMBL/GenBank/DDBJ whole genome shotgun (WGS) entry which is preliminary data.</text>
</comment>
<dbReference type="GO" id="GO:0022857">
    <property type="term" value="F:transmembrane transporter activity"/>
    <property type="evidence" value="ECO:0007669"/>
    <property type="project" value="InterPro"/>
</dbReference>
<dbReference type="Proteomes" id="UP000656042">
    <property type="component" value="Unassembled WGS sequence"/>
</dbReference>
<dbReference type="GO" id="GO:0005886">
    <property type="term" value="C:plasma membrane"/>
    <property type="evidence" value="ECO:0007669"/>
    <property type="project" value="UniProtKB-SubCell"/>
</dbReference>
<proteinExistence type="predicted"/>
<feature type="transmembrane region" description="Helical" evidence="6">
    <location>
        <begin position="374"/>
        <end position="394"/>
    </location>
</feature>
<accession>A0A8J3BXI3</accession>
<feature type="domain" description="Major facilitator superfamily (MFS) profile" evidence="7">
    <location>
        <begin position="186"/>
        <end position="432"/>
    </location>
</feature>
<evidence type="ECO:0000313" key="8">
    <source>
        <dbReference type="EMBL" id="GGK79725.1"/>
    </source>
</evidence>
<dbReference type="InterPro" id="IPR036259">
    <property type="entry name" value="MFS_trans_sf"/>
</dbReference>
<keyword evidence="9" id="KW-1185">Reference proteome</keyword>
<evidence type="ECO:0000256" key="1">
    <source>
        <dbReference type="ARBA" id="ARBA00004651"/>
    </source>
</evidence>
<dbReference type="Pfam" id="PF07690">
    <property type="entry name" value="MFS_1"/>
    <property type="match status" value="1"/>
</dbReference>
<evidence type="ECO:0000313" key="9">
    <source>
        <dbReference type="Proteomes" id="UP000656042"/>
    </source>
</evidence>
<dbReference type="PROSITE" id="PS50850">
    <property type="entry name" value="MFS"/>
    <property type="match status" value="1"/>
</dbReference>
<dbReference type="PANTHER" id="PTHR23513:SF6">
    <property type="entry name" value="MAJOR FACILITATOR SUPERFAMILY ASSOCIATED DOMAIN-CONTAINING PROTEIN"/>
    <property type="match status" value="1"/>
</dbReference>
<keyword evidence="4 6" id="KW-1133">Transmembrane helix</keyword>
<feature type="transmembrane region" description="Helical" evidence="6">
    <location>
        <begin position="335"/>
        <end position="353"/>
    </location>
</feature>
<organism evidence="8 9">
    <name type="scientific">Mangrovihabitans endophyticus</name>
    <dbReference type="NCBI Taxonomy" id="1751298"/>
    <lineage>
        <taxon>Bacteria</taxon>
        <taxon>Bacillati</taxon>
        <taxon>Actinomycetota</taxon>
        <taxon>Actinomycetes</taxon>
        <taxon>Micromonosporales</taxon>
        <taxon>Micromonosporaceae</taxon>
        <taxon>Mangrovihabitans</taxon>
    </lineage>
</organism>
<comment type="subcellular location">
    <subcellularLocation>
        <location evidence="1">Cell membrane</location>
        <topology evidence="1">Multi-pass membrane protein</topology>
    </subcellularLocation>
</comment>